<comment type="similarity">
    <text evidence="1">Belongs to the PPDPF family.</text>
</comment>
<dbReference type="InterPro" id="IPR026754">
    <property type="entry name" value="PPDPF"/>
</dbReference>
<dbReference type="Proteomes" id="UP000002281">
    <property type="component" value="Chromosome 22"/>
</dbReference>
<evidence type="ECO:0008006" key="5">
    <source>
        <dbReference type="Google" id="ProtNLM"/>
    </source>
</evidence>
<name>F6WSS7_HORSE</name>
<feature type="compositionally biased region" description="Low complexity" evidence="2">
    <location>
        <begin position="167"/>
        <end position="190"/>
    </location>
</feature>
<organism evidence="3 4">
    <name type="scientific">Equus caballus</name>
    <name type="common">Horse</name>
    <dbReference type="NCBI Taxonomy" id="9796"/>
    <lineage>
        <taxon>Eukaryota</taxon>
        <taxon>Metazoa</taxon>
        <taxon>Chordata</taxon>
        <taxon>Craniata</taxon>
        <taxon>Vertebrata</taxon>
        <taxon>Euteleostomi</taxon>
        <taxon>Mammalia</taxon>
        <taxon>Eutheria</taxon>
        <taxon>Laurasiatheria</taxon>
        <taxon>Perissodactyla</taxon>
        <taxon>Equidae</taxon>
        <taxon>Equus</taxon>
    </lineage>
</organism>
<dbReference type="HOGENOM" id="CLU_157362_0_0_1"/>
<proteinExistence type="inferred from homology"/>
<dbReference type="Pfam" id="PF15060">
    <property type="entry name" value="PPDFL"/>
    <property type="match status" value="1"/>
</dbReference>
<dbReference type="Ensembl" id="ENSECAT00000009664.4">
    <property type="protein sequence ID" value="ENSECAP00000007385.4"/>
    <property type="gene ID" value="ENSECAG00000009413.4"/>
</dbReference>
<feature type="compositionally biased region" description="Low complexity" evidence="2">
    <location>
        <begin position="133"/>
        <end position="143"/>
    </location>
</feature>
<dbReference type="Bgee" id="ENSECAG00000009413">
    <property type="expression patterns" value="Expressed in leukocyte and 23 other cell types or tissues"/>
</dbReference>
<feature type="region of interest" description="Disordered" evidence="2">
    <location>
        <begin position="1"/>
        <end position="212"/>
    </location>
</feature>
<feature type="compositionally biased region" description="Low complexity" evidence="2">
    <location>
        <begin position="44"/>
        <end position="54"/>
    </location>
</feature>
<reference evidence="3" key="2">
    <citation type="submission" date="2025-08" db="UniProtKB">
        <authorList>
            <consortium name="Ensembl"/>
        </authorList>
    </citation>
    <scope>IDENTIFICATION</scope>
    <source>
        <strain evidence="3">Thoroughbred</strain>
    </source>
</reference>
<feature type="region of interest" description="Disordered" evidence="2">
    <location>
        <begin position="283"/>
        <end position="325"/>
    </location>
</feature>
<dbReference type="PRINTS" id="PR02071">
    <property type="entry name" value="PPDPFACTOR"/>
</dbReference>
<dbReference type="GO" id="GO:0030154">
    <property type="term" value="P:cell differentiation"/>
    <property type="evidence" value="ECO:0007669"/>
    <property type="project" value="InterPro"/>
</dbReference>
<feature type="compositionally biased region" description="Polar residues" evidence="2">
    <location>
        <begin position="291"/>
        <end position="300"/>
    </location>
</feature>
<evidence type="ECO:0000313" key="3">
    <source>
        <dbReference type="Ensembl" id="ENSECAP00000007385.4"/>
    </source>
</evidence>
<evidence type="ECO:0000256" key="2">
    <source>
        <dbReference type="SAM" id="MobiDB-lite"/>
    </source>
</evidence>
<evidence type="ECO:0000256" key="1">
    <source>
        <dbReference type="ARBA" id="ARBA00006609"/>
    </source>
</evidence>
<accession>F6WSS7</accession>
<reference evidence="3" key="3">
    <citation type="submission" date="2025-09" db="UniProtKB">
        <authorList>
            <consortium name="Ensembl"/>
        </authorList>
    </citation>
    <scope>IDENTIFICATION</scope>
    <source>
        <strain evidence="3">Thoroughbred</strain>
    </source>
</reference>
<feature type="compositionally biased region" description="Basic and acidic residues" evidence="2">
    <location>
        <begin position="72"/>
        <end position="88"/>
    </location>
</feature>
<dbReference type="GeneTree" id="ENSGT00390000009113"/>
<dbReference type="AlphaFoldDB" id="F6WSS7"/>
<protein>
    <recommendedName>
        <fullName evidence="5">Pancreatic progenitor cell differentiation and proliferation factor</fullName>
    </recommendedName>
</protein>
<dbReference type="PANTHER" id="PTHR14572">
    <property type="entry name" value="PANCREATIC PROGENITOR CELL DIFFERENTIATION AND PROLIFERATION FACTOR"/>
    <property type="match status" value="1"/>
</dbReference>
<reference evidence="3 4" key="1">
    <citation type="journal article" date="2009" name="Science">
        <title>Genome sequence, comparative analysis, and population genetics of the domestic horse.</title>
        <authorList>
            <consortium name="Broad Institute Genome Sequencing Platform"/>
            <consortium name="Broad Institute Whole Genome Assembly Team"/>
            <person name="Wade C.M."/>
            <person name="Giulotto E."/>
            <person name="Sigurdsson S."/>
            <person name="Zoli M."/>
            <person name="Gnerre S."/>
            <person name="Imsland F."/>
            <person name="Lear T.L."/>
            <person name="Adelson D.L."/>
            <person name="Bailey E."/>
            <person name="Bellone R.R."/>
            <person name="Bloecker H."/>
            <person name="Distl O."/>
            <person name="Edgar R.C."/>
            <person name="Garber M."/>
            <person name="Leeb T."/>
            <person name="Mauceli E."/>
            <person name="MacLeod J.N."/>
            <person name="Penedo M.C.T."/>
            <person name="Raison J.M."/>
            <person name="Sharpe T."/>
            <person name="Vogel J."/>
            <person name="Andersson L."/>
            <person name="Antczak D.F."/>
            <person name="Biagi T."/>
            <person name="Binns M.M."/>
            <person name="Chowdhary B.P."/>
            <person name="Coleman S.J."/>
            <person name="Della Valle G."/>
            <person name="Fryc S."/>
            <person name="Guerin G."/>
            <person name="Hasegawa T."/>
            <person name="Hill E.W."/>
            <person name="Jurka J."/>
            <person name="Kiialainen A."/>
            <person name="Lindgren G."/>
            <person name="Liu J."/>
            <person name="Magnani E."/>
            <person name="Mickelson J.R."/>
            <person name="Murray J."/>
            <person name="Nergadze S.G."/>
            <person name="Onofrio R."/>
            <person name="Pedroni S."/>
            <person name="Piras M.F."/>
            <person name="Raudsepp T."/>
            <person name="Rocchi M."/>
            <person name="Roeed K.H."/>
            <person name="Ryder O.A."/>
            <person name="Searle S."/>
            <person name="Skow L."/>
            <person name="Swinburne J.E."/>
            <person name="Syvaenen A.C."/>
            <person name="Tozaki T."/>
            <person name="Valberg S.J."/>
            <person name="Vaudin M."/>
            <person name="White J.R."/>
            <person name="Zody M.C."/>
            <person name="Lander E.S."/>
            <person name="Lindblad-Toh K."/>
        </authorList>
    </citation>
    <scope>NUCLEOTIDE SEQUENCE [LARGE SCALE GENOMIC DNA]</scope>
    <source>
        <strain evidence="3 4">Thoroughbred</strain>
    </source>
</reference>
<sequence>VGASAHAQPARPGRGSASRVFSANGLCGLASPSPPPVIARRGARGVAAEVRAGAARGGAERARVGGGGGPQRDGRPDGPSGGRKDGRGLEPGSRGTGQRRGGARVGAGGRAGPAWAGSGSPRLAALRTKRLCSARAAGSGRLAPPRPARRRRTGRSGAPPPRGKQTRVAARPGVRGRPGSPRSGRSLRGAAGDRRGSPTPCAGFRRPTNRSMAAIPSSGSLVATHDYYRRRLGSTSSNSSCGSAEYPGEAIPHHPGLPKADPGHWWTSFFFGKSTLPFMATVLESPEHSESPQASSSTITCDLAPEASRKQPGGQPAKANAGPRS</sequence>
<feature type="compositionally biased region" description="Gly residues" evidence="2">
    <location>
        <begin position="94"/>
        <end position="111"/>
    </location>
</feature>
<feature type="compositionally biased region" description="Low complexity" evidence="2">
    <location>
        <begin position="112"/>
        <end position="122"/>
    </location>
</feature>
<evidence type="ECO:0000313" key="4">
    <source>
        <dbReference type="Proteomes" id="UP000002281"/>
    </source>
</evidence>
<keyword evidence="4" id="KW-1185">Reference proteome</keyword>